<evidence type="ECO:0000256" key="2">
    <source>
        <dbReference type="ARBA" id="ARBA00009009"/>
    </source>
</evidence>
<protein>
    <recommendedName>
        <fullName evidence="3">beta-lactamase</fullName>
        <ecNumber evidence="3">3.5.2.6</ecNumber>
    </recommendedName>
</protein>
<feature type="signal peptide" evidence="4">
    <location>
        <begin position="1"/>
        <end position="27"/>
    </location>
</feature>
<dbReference type="RefSeq" id="WP_015250195.1">
    <property type="nucleotide sequence ID" value="NC_019892.1"/>
</dbReference>
<evidence type="ECO:0000256" key="3">
    <source>
        <dbReference type="ARBA" id="ARBA00012865"/>
    </source>
</evidence>
<comment type="catalytic activity">
    <reaction evidence="1">
        <text>a beta-lactam + H2O = a substituted beta-amino acid</text>
        <dbReference type="Rhea" id="RHEA:20401"/>
        <dbReference type="ChEBI" id="CHEBI:15377"/>
        <dbReference type="ChEBI" id="CHEBI:35627"/>
        <dbReference type="ChEBI" id="CHEBI:140347"/>
        <dbReference type="EC" id="3.5.2.6"/>
    </reaction>
</comment>
<dbReference type="STRING" id="886293.Sinac_7069"/>
<dbReference type="InterPro" id="IPR045155">
    <property type="entry name" value="Beta-lactam_cat"/>
</dbReference>
<dbReference type="SUPFAM" id="SSF56601">
    <property type="entry name" value="beta-lactamase/transpeptidase-like"/>
    <property type="match status" value="1"/>
</dbReference>
<dbReference type="EMBL" id="CP003364">
    <property type="protein sequence ID" value="AGA31123.1"/>
    <property type="molecule type" value="Genomic_DNA"/>
</dbReference>
<keyword evidence="7" id="KW-1185">Reference proteome</keyword>
<dbReference type="AlphaFoldDB" id="L0DQE0"/>
<comment type="similarity">
    <text evidence="2">Belongs to the class-A beta-lactamase family.</text>
</comment>
<evidence type="ECO:0000256" key="1">
    <source>
        <dbReference type="ARBA" id="ARBA00001526"/>
    </source>
</evidence>
<dbReference type="PANTHER" id="PTHR35333">
    <property type="entry name" value="BETA-LACTAMASE"/>
    <property type="match status" value="1"/>
</dbReference>
<organism evidence="6 7">
    <name type="scientific">Singulisphaera acidiphila (strain ATCC BAA-1392 / DSM 18658 / VKM B-2454 / MOB10)</name>
    <dbReference type="NCBI Taxonomy" id="886293"/>
    <lineage>
        <taxon>Bacteria</taxon>
        <taxon>Pseudomonadati</taxon>
        <taxon>Planctomycetota</taxon>
        <taxon>Planctomycetia</taxon>
        <taxon>Isosphaerales</taxon>
        <taxon>Isosphaeraceae</taxon>
        <taxon>Singulisphaera</taxon>
    </lineage>
</organism>
<dbReference type="PANTHER" id="PTHR35333:SF3">
    <property type="entry name" value="BETA-LACTAMASE-TYPE TRANSPEPTIDASE FOLD CONTAINING PROTEIN"/>
    <property type="match status" value="1"/>
</dbReference>
<evidence type="ECO:0000259" key="5">
    <source>
        <dbReference type="Pfam" id="PF13354"/>
    </source>
</evidence>
<gene>
    <name evidence="6" type="ordered locus">Sinac_7069</name>
</gene>
<dbReference type="EC" id="3.5.2.6" evidence="3"/>
<dbReference type="eggNOG" id="COG2367">
    <property type="taxonomic scope" value="Bacteria"/>
</dbReference>
<feature type="chain" id="PRO_5003941051" description="beta-lactamase" evidence="4">
    <location>
        <begin position="28"/>
        <end position="308"/>
    </location>
</feature>
<dbReference type="InterPro" id="IPR012338">
    <property type="entry name" value="Beta-lactam/transpept-like"/>
</dbReference>
<dbReference type="GO" id="GO:0030655">
    <property type="term" value="P:beta-lactam antibiotic catabolic process"/>
    <property type="evidence" value="ECO:0007669"/>
    <property type="project" value="InterPro"/>
</dbReference>
<feature type="domain" description="Beta-lactamase class A catalytic" evidence="5">
    <location>
        <begin position="48"/>
        <end position="268"/>
    </location>
</feature>
<dbReference type="Gene3D" id="3.40.710.10">
    <property type="entry name" value="DD-peptidase/beta-lactamase superfamily"/>
    <property type="match status" value="1"/>
</dbReference>
<dbReference type="KEGG" id="saci:Sinac_7069"/>
<keyword evidence="4" id="KW-0732">Signal</keyword>
<evidence type="ECO:0000313" key="7">
    <source>
        <dbReference type="Proteomes" id="UP000010798"/>
    </source>
</evidence>
<sequence>MAFARIDLSGTLGAIAFLTLLASFAAADEPTLESRLKPLIQAHKGKVSVAIKNLETGESFLYHEDDPMPTASLIKLPIMIESYRQAEEKKIDLGEMLTLKQSDKVPGSGILTDHFSAGAKFPLVDAIHLMIVYSDNTATNLVLDKIGIGSTAAFMEKLGYPNTKAHSKVFRRDTSVFPERSKKFGLGSTTAAEMIRLCESLQKGELVSKEASEAMLKHLRACDDKDKFPRFLPPDTKIAFKTGSVDSSKTAAGIIECGQGPVAVCVMTDENEDKRWVADNAGNRLCAEVARVVFEHFKKDKEDAPASK</sequence>
<dbReference type="Pfam" id="PF13354">
    <property type="entry name" value="Beta-lactamase2"/>
    <property type="match status" value="1"/>
</dbReference>
<evidence type="ECO:0000313" key="6">
    <source>
        <dbReference type="EMBL" id="AGA31123.1"/>
    </source>
</evidence>
<dbReference type="HOGENOM" id="CLU_031960_9_2_0"/>
<dbReference type="GO" id="GO:0046677">
    <property type="term" value="P:response to antibiotic"/>
    <property type="evidence" value="ECO:0007669"/>
    <property type="project" value="InterPro"/>
</dbReference>
<dbReference type="InterPro" id="IPR000871">
    <property type="entry name" value="Beta-lactam_class-A"/>
</dbReference>
<proteinExistence type="inferred from homology"/>
<accession>L0DQE0</accession>
<name>L0DQE0_SINAD</name>
<dbReference type="OrthoDB" id="9791132at2"/>
<reference evidence="6 7" key="1">
    <citation type="submission" date="2012-02" db="EMBL/GenBank/DDBJ databases">
        <title>Complete sequence of chromosome of Singulisphaera acidiphila DSM 18658.</title>
        <authorList>
            <consortium name="US DOE Joint Genome Institute (JGI-PGF)"/>
            <person name="Lucas S."/>
            <person name="Copeland A."/>
            <person name="Lapidus A."/>
            <person name="Glavina del Rio T."/>
            <person name="Dalin E."/>
            <person name="Tice H."/>
            <person name="Bruce D."/>
            <person name="Goodwin L."/>
            <person name="Pitluck S."/>
            <person name="Peters L."/>
            <person name="Ovchinnikova G."/>
            <person name="Chertkov O."/>
            <person name="Kyrpides N."/>
            <person name="Mavromatis K."/>
            <person name="Ivanova N."/>
            <person name="Brettin T."/>
            <person name="Detter J.C."/>
            <person name="Han C."/>
            <person name="Larimer F."/>
            <person name="Land M."/>
            <person name="Hauser L."/>
            <person name="Markowitz V."/>
            <person name="Cheng J.-F."/>
            <person name="Hugenholtz P."/>
            <person name="Woyke T."/>
            <person name="Wu D."/>
            <person name="Tindall B."/>
            <person name="Pomrenke H."/>
            <person name="Brambilla E."/>
            <person name="Klenk H.-P."/>
            <person name="Eisen J.A."/>
        </authorList>
    </citation>
    <scope>NUCLEOTIDE SEQUENCE [LARGE SCALE GENOMIC DNA]</scope>
    <source>
        <strain evidence="7">ATCC BAA-1392 / DSM 18658 / VKM B-2454 / MOB10</strain>
    </source>
</reference>
<dbReference type="Proteomes" id="UP000010798">
    <property type="component" value="Chromosome"/>
</dbReference>
<evidence type="ECO:0000256" key="4">
    <source>
        <dbReference type="SAM" id="SignalP"/>
    </source>
</evidence>
<dbReference type="GO" id="GO:0008800">
    <property type="term" value="F:beta-lactamase activity"/>
    <property type="evidence" value="ECO:0007669"/>
    <property type="project" value="UniProtKB-EC"/>
</dbReference>